<evidence type="ECO:0000256" key="2">
    <source>
        <dbReference type="SAM" id="Phobius"/>
    </source>
</evidence>
<reference evidence="4" key="1">
    <citation type="journal article" date="2019" name="Int. J. Syst. Evol. Microbiol.">
        <title>The Global Catalogue of Microorganisms (GCM) 10K type strain sequencing project: providing services to taxonomists for standard genome sequencing and annotation.</title>
        <authorList>
            <consortium name="The Broad Institute Genomics Platform"/>
            <consortium name="The Broad Institute Genome Sequencing Center for Infectious Disease"/>
            <person name="Wu L."/>
            <person name="Ma J."/>
        </authorList>
    </citation>
    <scope>NUCLEOTIDE SEQUENCE [LARGE SCALE GENOMIC DNA]</scope>
    <source>
        <strain evidence="4">JCM 10083</strain>
    </source>
</reference>
<feature type="region of interest" description="Disordered" evidence="1">
    <location>
        <begin position="186"/>
        <end position="225"/>
    </location>
</feature>
<name>A0ABW2TC17_9ACTN</name>
<proteinExistence type="predicted"/>
<gene>
    <name evidence="3" type="ORF">ACFQVD_36480</name>
</gene>
<comment type="caution">
    <text evidence="3">The sequence shown here is derived from an EMBL/GenBank/DDBJ whole genome shotgun (WGS) entry which is preliminary data.</text>
</comment>
<sequence>MNGNFEERLLSALKEEITTRRAEENMTVRTPVRHVPNRRFLGLSAAVAGVAAATTGALILFGGAGTPAYAVDRGADGSVEVRINEFRDPGELQAELADAGVRAVVDYLPDGQTCRPSRGEPAGAGGQMRVGVGEDGKGIAFKIEKEQVGADRTLVLAITVDRAGADRPPVATSLQVVKGTVAPCEATSLPLPADSSTDSSTGEGPAHHTESGGQDDGPSLNTGTG</sequence>
<evidence type="ECO:0000313" key="3">
    <source>
        <dbReference type="EMBL" id="MFC7605612.1"/>
    </source>
</evidence>
<keyword evidence="2" id="KW-0812">Transmembrane</keyword>
<accession>A0ABW2TC17</accession>
<dbReference type="Proteomes" id="UP001596514">
    <property type="component" value="Unassembled WGS sequence"/>
</dbReference>
<dbReference type="EMBL" id="JBHTEE010000001">
    <property type="protein sequence ID" value="MFC7605612.1"/>
    <property type="molecule type" value="Genomic_DNA"/>
</dbReference>
<keyword evidence="2" id="KW-1133">Transmembrane helix</keyword>
<feature type="transmembrane region" description="Helical" evidence="2">
    <location>
        <begin position="40"/>
        <end position="61"/>
    </location>
</feature>
<dbReference type="RefSeq" id="WP_343965673.1">
    <property type="nucleotide sequence ID" value="NZ_BAAAGK010000034.1"/>
</dbReference>
<keyword evidence="2" id="KW-0472">Membrane</keyword>
<keyword evidence="4" id="KW-1185">Reference proteome</keyword>
<protein>
    <submittedName>
        <fullName evidence="3">Uncharacterized protein</fullName>
    </submittedName>
</protein>
<organism evidence="3 4">
    <name type="scientific">Streptosporangium amethystogenes subsp. fukuiense</name>
    <dbReference type="NCBI Taxonomy" id="698418"/>
    <lineage>
        <taxon>Bacteria</taxon>
        <taxon>Bacillati</taxon>
        <taxon>Actinomycetota</taxon>
        <taxon>Actinomycetes</taxon>
        <taxon>Streptosporangiales</taxon>
        <taxon>Streptosporangiaceae</taxon>
        <taxon>Streptosporangium</taxon>
    </lineage>
</organism>
<evidence type="ECO:0000256" key="1">
    <source>
        <dbReference type="SAM" id="MobiDB-lite"/>
    </source>
</evidence>
<evidence type="ECO:0000313" key="4">
    <source>
        <dbReference type="Proteomes" id="UP001596514"/>
    </source>
</evidence>